<comment type="caution">
    <text evidence="2">The sequence shown here is derived from an EMBL/GenBank/DDBJ whole genome shotgun (WGS) entry which is preliminary data.</text>
</comment>
<dbReference type="AlphaFoldDB" id="A0AAV7W176"/>
<proteinExistence type="predicted"/>
<organism evidence="2 3">
    <name type="scientific">Pleurodeles waltl</name>
    <name type="common">Iberian ribbed newt</name>
    <dbReference type="NCBI Taxonomy" id="8319"/>
    <lineage>
        <taxon>Eukaryota</taxon>
        <taxon>Metazoa</taxon>
        <taxon>Chordata</taxon>
        <taxon>Craniata</taxon>
        <taxon>Vertebrata</taxon>
        <taxon>Euteleostomi</taxon>
        <taxon>Amphibia</taxon>
        <taxon>Batrachia</taxon>
        <taxon>Caudata</taxon>
        <taxon>Salamandroidea</taxon>
        <taxon>Salamandridae</taxon>
        <taxon>Pleurodelinae</taxon>
        <taxon>Pleurodeles</taxon>
    </lineage>
</organism>
<sequence>MGVPKLVPARDLAWGPARAPELEPKGEASPSPAHSQASAAQGTPGWRKGSPAPGPARDLGPGIRGDEGETCEPTLAVQKRLLQKCRGGGEDLVG</sequence>
<gene>
    <name evidence="2" type="ORF">NDU88_003113</name>
</gene>
<accession>A0AAV7W176</accession>
<name>A0AAV7W176_PLEWA</name>
<evidence type="ECO:0000313" key="3">
    <source>
        <dbReference type="Proteomes" id="UP001066276"/>
    </source>
</evidence>
<dbReference type="Proteomes" id="UP001066276">
    <property type="component" value="Chromosome 1_2"/>
</dbReference>
<feature type="compositionally biased region" description="Low complexity" evidence="1">
    <location>
        <begin position="28"/>
        <end position="41"/>
    </location>
</feature>
<dbReference type="EMBL" id="JANPWB010000002">
    <property type="protein sequence ID" value="KAJ1207723.1"/>
    <property type="molecule type" value="Genomic_DNA"/>
</dbReference>
<reference evidence="2" key="1">
    <citation type="journal article" date="2022" name="bioRxiv">
        <title>Sequencing and chromosome-scale assembly of the giantPleurodeles waltlgenome.</title>
        <authorList>
            <person name="Brown T."/>
            <person name="Elewa A."/>
            <person name="Iarovenko S."/>
            <person name="Subramanian E."/>
            <person name="Araus A.J."/>
            <person name="Petzold A."/>
            <person name="Susuki M."/>
            <person name="Suzuki K.-i.T."/>
            <person name="Hayashi T."/>
            <person name="Toyoda A."/>
            <person name="Oliveira C."/>
            <person name="Osipova E."/>
            <person name="Leigh N.D."/>
            <person name="Simon A."/>
            <person name="Yun M.H."/>
        </authorList>
    </citation>
    <scope>NUCLEOTIDE SEQUENCE</scope>
    <source>
        <strain evidence="2">20211129_DDA</strain>
        <tissue evidence="2">Liver</tissue>
    </source>
</reference>
<feature type="region of interest" description="Disordered" evidence="1">
    <location>
        <begin position="1"/>
        <end position="71"/>
    </location>
</feature>
<keyword evidence="3" id="KW-1185">Reference proteome</keyword>
<evidence type="ECO:0000313" key="2">
    <source>
        <dbReference type="EMBL" id="KAJ1207723.1"/>
    </source>
</evidence>
<evidence type="ECO:0000256" key="1">
    <source>
        <dbReference type="SAM" id="MobiDB-lite"/>
    </source>
</evidence>
<protein>
    <submittedName>
        <fullName evidence="2">Uncharacterized protein</fullName>
    </submittedName>
</protein>